<reference evidence="1" key="2">
    <citation type="submission" date="2025-08" db="UniProtKB">
        <authorList>
            <consortium name="Ensembl"/>
        </authorList>
    </citation>
    <scope>IDENTIFICATION</scope>
</reference>
<evidence type="ECO:0000313" key="1">
    <source>
        <dbReference type="Ensembl" id="ENSCAFP00030028314.1"/>
    </source>
</evidence>
<reference evidence="1" key="1">
    <citation type="submission" date="2019-03" db="EMBL/GenBank/DDBJ databases">
        <authorList>
            <person name="Warren W.C."/>
            <person name="Johnson G.S."/>
        </authorList>
    </citation>
    <scope>NUCLEOTIDE SEQUENCE [LARGE SCALE GENOMIC DNA]</scope>
    <source>
        <strain evidence="1">Basenji</strain>
    </source>
</reference>
<protein>
    <submittedName>
        <fullName evidence="1">Uncharacterized protein</fullName>
    </submittedName>
</protein>
<proteinExistence type="predicted"/>
<evidence type="ECO:0000313" key="2">
    <source>
        <dbReference type="Proteomes" id="UP000694429"/>
    </source>
</evidence>
<organism evidence="1 2">
    <name type="scientific">Canis lupus familiaris</name>
    <name type="common">Dog</name>
    <name type="synonym">Canis familiaris</name>
    <dbReference type="NCBI Taxonomy" id="9615"/>
    <lineage>
        <taxon>Eukaryota</taxon>
        <taxon>Metazoa</taxon>
        <taxon>Chordata</taxon>
        <taxon>Craniata</taxon>
        <taxon>Vertebrata</taxon>
        <taxon>Euteleostomi</taxon>
        <taxon>Mammalia</taxon>
        <taxon>Eutheria</taxon>
        <taxon>Laurasiatheria</taxon>
        <taxon>Carnivora</taxon>
        <taxon>Caniformia</taxon>
        <taxon>Canidae</taxon>
        <taxon>Canis</taxon>
    </lineage>
</organism>
<name>A0A8C0NJZ3_CANLF</name>
<accession>A0A8C0NJZ3</accession>
<dbReference type="AlphaFoldDB" id="A0A8C0NJZ3"/>
<dbReference type="Proteomes" id="UP000694429">
    <property type="component" value="Chromosome 17"/>
</dbReference>
<sequence length="66" mass="7743">KRKHTVQQFENCYGYSEKAAIYKSRRQPLPRTESASTLILDFPASTTVKNEFLWPLALYLYEQEAD</sequence>
<dbReference type="Ensembl" id="ENSCAFT00030032461.1">
    <property type="protein sequence ID" value="ENSCAFP00030028314.1"/>
    <property type="gene ID" value="ENSCAFG00030017622.1"/>
</dbReference>